<organism evidence="2 3">
    <name type="scientific">Lentibacillus salicampi</name>
    <dbReference type="NCBI Taxonomy" id="175306"/>
    <lineage>
        <taxon>Bacteria</taxon>
        <taxon>Bacillati</taxon>
        <taxon>Bacillota</taxon>
        <taxon>Bacilli</taxon>
        <taxon>Bacillales</taxon>
        <taxon>Bacillaceae</taxon>
        <taxon>Lentibacillus</taxon>
    </lineage>
</organism>
<feature type="chain" id="PRO_5021235323" evidence="1">
    <location>
        <begin position="26"/>
        <end position="60"/>
    </location>
</feature>
<feature type="signal peptide" evidence="1">
    <location>
        <begin position="1"/>
        <end position="25"/>
    </location>
</feature>
<keyword evidence="1" id="KW-0732">Signal</keyword>
<keyword evidence="3" id="KW-1185">Reference proteome</keyword>
<reference evidence="2 3" key="1">
    <citation type="submission" date="2019-03" db="EMBL/GenBank/DDBJ databases">
        <title>Genome sequence of Lentibacillus salicampi ATCC BAA-719.</title>
        <authorList>
            <person name="Maclea K.S."/>
            <person name="Simoes Junior M."/>
        </authorList>
    </citation>
    <scope>NUCLEOTIDE SEQUENCE [LARGE SCALE GENOMIC DNA]</scope>
    <source>
        <strain evidence="2 3">ATCC BAA-719</strain>
    </source>
</reference>
<sequence length="60" mass="6509">MMKKLLTILGVVIMVASLFAPTSFAASPAINSEDEFTVTIKGIEFVVPYNKEDVTVVFGK</sequence>
<protein>
    <submittedName>
        <fullName evidence="2">Uncharacterized protein</fullName>
    </submittedName>
</protein>
<dbReference type="Proteomes" id="UP000298484">
    <property type="component" value="Unassembled WGS sequence"/>
</dbReference>
<evidence type="ECO:0000313" key="2">
    <source>
        <dbReference type="EMBL" id="TFJ91964.1"/>
    </source>
</evidence>
<evidence type="ECO:0000256" key="1">
    <source>
        <dbReference type="SAM" id="SignalP"/>
    </source>
</evidence>
<dbReference type="EMBL" id="SRHY01000033">
    <property type="protein sequence ID" value="TFJ91964.1"/>
    <property type="molecule type" value="Genomic_DNA"/>
</dbReference>
<name>A0A4Y9AC49_9BACI</name>
<accession>A0A4Y9AC49</accession>
<dbReference type="RefSeq" id="WP_135110928.1">
    <property type="nucleotide sequence ID" value="NZ_SRHY01000033.1"/>
</dbReference>
<proteinExistence type="predicted"/>
<gene>
    <name evidence="2" type="ORF">E4U82_14780</name>
</gene>
<comment type="caution">
    <text evidence="2">The sequence shown here is derived from an EMBL/GenBank/DDBJ whole genome shotgun (WGS) entry which is preliminary data.</text>
</comment>
<dbReference type="AlphaFoldDB" id="A0A4Y9AC49"/>
<evidence type="ECO:0000313" key="3">
    <source>
        <dbReference type="Proteomes" id="UP000298484"/>
    </source>
</evidence>